<dbReference type="Proteomes" id="UP000538507">
    <property type="component" value="Unassembled WGS sequence"/>
</dbReference>
<gene>
    <name evidence="1" type="ORF">GGE16_000115</name>
</gene>
<name>A0AAE2MF24_RHILE</name>
<reference evidence="1 2" key="1">
    <citation type="submission" date="2020-08" db="EMBL/GenBank/DDBJ databases">
        <title>Genomic Encyclopedia of Type Strains, Phase IV (KMG-V): Genome sequencing to study the core and pangenomes of soil and plant-associated prokaryotes.</title>
        <authorList>
            <person name="Whitman W."/>
        </authorList>
    </citation>
    <scope>NUCLEOTIDE SEQUENCE [LARGE SCALE GENOMIC DNA]</scope>
    <source>
        <strain evidence="1 2">SEMIA 415</strain>
    </source>
</reference>
<protein>
    <submittedName>
        <fullName evidence="1">Uncharacterized protein</fullName>
    </submittedName>
</protein>
<evidence type="ECO:0000313" key="1">
    <source>
        <dbReference type="EMBL" id="MBB4288099.1"/>
    </source>
</evidence>
<dbReference type="EMBL" id="JACIGO010000001">
    <property type="protein sequence ID" value="MBB4288099.1"/>
    <property type="molecule type" value="Genomic_DNA"/>
</dbReference>
<sequence>MAISIEDAVLVAVARDGSLSSVEQMGFTAVQIAGAIRQLLKEGRLVRNEAKFALGPNVTLPTIRRPDPKLLTQLTEYAVEKLDRNAQYVIEHQTFTQIRERVRTQR</sequence>
<dbReference type="RefSeq" id="WP_183605401.1">
    <property type="nucleotide sequence ID" value="NZ_JACHAZ010000002.1"/>
</dbReference>
<comment type="caution">
    <text evidence="1">The sequence shown here is derived from an EMBL/GenBank/DDBJ whole genome shotgun (WGS) entry which is preliminary data.</text>
</comment>
<proteinExistence type="predicted"/>
<organism evidence="1 2">
    <name type="scientific">Rhizobium leguminosarum</name>
    <dbReference type="NCBI Taxonomy" id="384"/>
    <lineage>
        <taxon>Bacteria</taxon>
        <taxon>Pseudomonadati</taxon>
        <taxon>Pseudomonadota</taxon>
        <taxon>Alphaproteobacteria</taxon>
        <taxon>Hyphomicrobiales</taxon>
        <taxon>Rhizobiaceae</taxon>
        <taxon>Rhizobium/Agrobacterium group</taxon>
        <taxon>Rhizobium</taxon>
    </lineage>
</organism>
<accession>A0AAE2MF24</accession>
<evidence type="ECO:0000313" key="2">
    <source>
        <dbReference type="Proteomes" id="UP000538507"/>
    </source>
</evidence>
<dbReference type="AlphaFoldDB" id="A0AAE2MF24"/>